<dbReference type="AlphaFoldDB" id="A0A8D9FBC2"/>
<feature type="compositionally biased region" description="Basic and acidic residues" evidence="1">
    <location>
        <begin position="30"/>
        <end position="55"/>
    </location>
</feature>
<protein>
    <submittedName>
        <fullName evidence="2">Uncharacterized protein</fullName>
    </submittedName>
</protein>
<accession>A0A8D9FBC2</accession>
<sequence length="99" mass="10686">MENIEKPTEKPTEETSGQANDAPSAGEADDAPRDDAPSEKSKLFKRVSTSERVPEVPEDYDPFDPELRMKASGSITVFDAFVHLMKGSLGTGILAMSQG</sequence>
<feature type="region of interest" description="Disordered" evidence="1">
    <location>
        <begin position="1"/>
        <end position="64"/>
    </location>
</feature>
<name>A0A8D9FBC2_9HEMI</name>
<evidence type="ECO:0000256" key="1">
    <source>
        <dbReference type="SAM" id="MobiDB-lite"/>
    </source>
</evidence>
<organism evidence="2">
    <name type="scientific">Cacopsylla melanoneura</name>
    <dbReference type="NCBI Taxonomy" id="428564"/>
    <lineage>
        <taxon>Eukaryota</taxon>
        <taxon>Metazoa</taxon>
        <taxon>Ecdysozoa</taxon>
        <taxon>Arthropoda</taxon>
        <taxon>Hexapoda</taxon>
        <taxon>Insecta</taxon>
        <taxon>Pterygota</taxon>
        <taxon>Neoptera</taxon>
        <taxon>Paraneoptera</taxon>
        <taxon>Hemiptera</taxon>
        <taxon>Sternorrhyncha</taxon>
        <taxon>Psylloidea</taxon>
        <taxon>Psyllidae</taxon>
        <taxon>Psyllinae</taxon>
        <taxon>Cacopsylla</taxon>
    </lineage>
</organism>
<evidence type="ECO:0000313" key="2">
    <source>
        <dbReference type="EMBL" id="CAG6783254.1"/>
    </source>
</evidence>
<proteinExistence type="predicted"/>
<reference evidence="2" key="1">
    <citation type="submission" date="2021-05" db="EMBL/GenBank/DDBJ databases">
        <authorList>
            <person name="Alioto T."/>
            <person name="Alioto T."/>
            <person name="Gomez Garrido J."/>
        </authorList>
    </citation>
    <scope>NUCLEOTIDE SEQUENCE</scope>
</reference>
<dbReference type="EMBL" id="HBUF01631519">
    <property type="protein sequence ID" value="CAG6783254.1"/>
    <property type="molecule type" value="Transcribed_RNA"/>
</dbReference>
<feature type="compositionally biased region" description="Basic and acidic residues" evidence="1">
    <location>
        <begin position="1"/>
        <end position="13"/>
    </location>
</feature>